<evidence type="ECO:0000256" key="7">
    <source>
        <dbReference type="ARBA" id="ARBA00023014"/>
    </source>
</evidence>
<dbReference type="InterPro" id="IPR006137">
    <property type="entry name" value="NADH_UbQ_OxRdtase-like_20kDa"/>
</dbReference>
<dbReference type="GO" id="GO:0051539">
    <property type="term" value="F:4 iron, 4 sulfur cluster binding"/>
    <property type="evidence" value="ECO:0007669"/>
    <property type="project" value="UniProtKB-KW"/>
</dbReference>
<dbReference type="GO" id="GO:0008137">
    <property type="term" value="F:NADH dehydrogenase (ubiquinone) activity"/>
    <property type="evidence" value="ECO:0007669"/>
    <property type="project" value="TreeGrafter"/>
</dbReference>
<evidence type="ECO:0000313" key="12">
    <source>
        <dbReference type="EMBL" id="CAB4944731.1"/>
    </source>
</evidence>
<feature type="domain" description="NADH:ubiquinone oxidoreductase-like 20kDa subunit" evidence="11">
    <location>
        <begin position="46"/>
        <end position="165"/>
    </location>
</feature>
<dbReference type="PANTHER" id="PTHR11995:SF33">
    <property type="entry name" value="NADH-QUINONE OXIDOREDUCTASE SUBUNIT B 2"/>
    <property type="match status" value="1"/>
</dbReference>
<proteinExistence type="predicted"/>
<evidence type="ECO:0000256" key="4">
    <source>
        <dbReference type="ARBA" id="ARBA00022723"/>
    </source>
</evidence>
<dbReference type="NCBIfam" id="NF005012">
    <property type="entry name" value="PRK06411.1"/>
    <property type="match status" value="1"/>
</dbReference>
<sequence>MTRESLDLPSPTFGLPVRPAPSPTRVEWRSQDRTFVLSVVNFGLACCSVEFLAAVQGRAEAMAAGTIDARARHAGVVTDDGPRTSIEVLVISGTCTDALAPAVKVLYDQMPEPKRVVSFGACSNTGGPYWDSYSVTKGIDQMIPVDVYVPGCPPRPEALLGALGELMRDHDDQRDSVTP</sequence>
<evidence type="ECO:0000256" key="5">
    <source>
        <dbReference type="ARBA" id="ARBA00022967"/>
    </source>
</evidence>
<evidence type="ECO:0000256" key="6">
    <source>
        <dbReference type="ARBA" id="ARBA00023004"/>
    </source>
</evidence>
<evidence type="ECO:0000259" key="11">
    <source>
        <dbReference type="Pfam" id="PF01058"/>
    </source>
</evidence>
<dbReference type="GO" id="GO:0009060">
    <property type="term" value="P:aerobic respiration"/>
    <property type="evidence" value="ECO:0007669"/>
    <property type="project" value="TreeGrafter"/>
</dbReference>
<evidence type="ECO:0000256" key="9">
    <source>
        <dbReference type="ARBA" id="ARBA00023136"/>
    </source>
</evidence>
<keyword evidence="9" id="KW-0472">Membrane</keyword>
<dbReference type="EMBL" id="CAFBND010000047">
    <property type="protein sequence ID" value="CAB4944731.1"/>
    <property type="molecule type" value="Genomic_DNA"/>
</dbReference>
<dbReference type="PANTHER" id="PTHR11995">
    <property type="entry name" value="NADH DEHYDROGENASE"/>
    <property type="match status" value="1"/>
</dbReference>
<name>A0A6J7JPQ4_9ZZZZ</name>
<keyword evidence="3" id="KW-0004">4Fe-4S</keyword>
<dbReference type="SUPFAM" id="SSF56770">
    <property type="entry name" value="HydA/Nqo6-like"/>
    <property type="match status" value="1"/>
</dbReference>
<dbReference type="AlphaFoldDB" id="A0A6J7JPQ4"/>
<dbReference type="GO" id="GO:0015990">
    <property type="term" value="P:electron transport coupled proton transport"/>
    <property type="evidence" value="ECO:0007669"/>
    <property type="project" value="TreeGrafter"/>
</dbReference>
<dbReference type="Pfam" id="PF01058">
    <property type="entry name" value="Oxidored_q6"/>
    <property type="match status" value="1"/>
</dbReference>
<dbReference type="Gene3D" id="3.40.50.12280">
    <property type="match status" value="1"/>
</dbReference>
<dbReference type="GO" id="GO:0045271">
    <property type="term" value="C:respiratory chain complex I"/>
    <property type="evidence" value="ECO:0007669"/>
    <property type="project" value="TreeGrafter"/>
</dbReference>
<keyword evidence="2" id="KW-1003">Cell membrane</keyword>
<evidence type="ECO:0000256" key="1">
    <source>
        <dbReference type="ARBA" id="ARBA00022448"/>
    </source>
</evidence>
<dbReference type="GO" id="GO:0046872">
    <property type="term" value="F:metal ion binding"/>
    <property type="evidence" value="ECO:0007669"/>
    <property type="project" value="UniProtKB-KW"/>
</dbReference>
<keyword evidence="5" id="KW-1278">Translocase</keyword>
<keyword evidence="1" id="KW-0813">Transport</keyword>
<evidence type="ECO:0000256" key="8">
    <source>
        <dbReference type="ARBA" id="ARBA00023027"/>
    </source>
</evidence>
<evidence type="ECO:0000256" key="10">
    <source>
        <dbReference type="SAM" id="MobiDB-lite"/>
    </source>
</evidence>
<organism evidence="12">
    <name type="scientific">freshwater metagenome</name>
    <dbReference type="NCBI Taxonomy" id="449393"/>
    <lineage>
        <taxon>unclassified sequences</taxon>
        <taxon>metagenomes</taxon>
        <taxon>ecological metagenomes</taxon>
    </lineage>
</organism>
<evidence type="ECO:0000256" key="2">
    <source>
        <dbReference type="ARBA" id="ARBA00022475"/>
    </source>
</evidence>
<reference evidence="12" key="1">
    <citation type="submission" date="2020-05" db="EMBL/GenBank/DDBJ databases">
        <authorList>
            <person name="Chiriac C."/>
            <person name="Salcher M."/>
            <person name="Ghai R."/>
            <person name="Kavagutti S V."/>
        </authorList>
    </citation>
    <scope>NUCLEOTIDE SEQUENCE</scope>
</reference>
<evidence type="ECO:0000256" key="3">
    <source>
        <dbReference type="ARBA" id="ARBA00022485"/>
    </source>
</evidence>
<feature type="region of interest" description="Disordered" evidence="10">
    <location>
        <begin position="1"/>
        <end position="24"/>
    </location>
</feature>
<keyword evidence="4" id="KW-0479">Metal-binding</keyword>
<keyword evidence="7" id="KW-0411">Iron-sulfur</keyword>
<gene>
    <name evidence="12" type="ORF">UFOPK3752_01282</name>
</gene>
<protein>
    <submittedName>
        <fullName evidence="12">Unannotated protein</fullName>
    </submittedName>
</protein>
<keyword evidence="8" id="KW-0520">NAD</keyword>
<accession>A0A6J7JPQ4</accession>
<keyword evidence="6" id="KW-0408">Iron</keyword>